<dbReference type="InterPro" id="IPR011006">
    <property type="entry name" value="CheY-like_superfamily"/>
</dbReference>
<dbReference type="Gene3D" id="3.30.565.10">
    <property type="entry name" value="Histidine kinase-like ATPase, C-terminal domain"/>
    <property type="match status" value="1"/>
</dbReference>
<evidence type="ECO:0000256" key="6">
    <source>
        <dbReference type="ARBA" id="ARBA00023012"/>
    </source>
</evidence>
<keyword evidence="8" id="KW-1133">Transmembrane helix</keyword>
<dbReference type="Gene3D" id="3.40.50.2300">
    <property type="match status" value="1"/>
</dbReference>
<feature type="transmembrane region" description="Helical" evidence="8">
    <location>
        <begin position="131"/>
        <end position="147"/>
    </location>
</feature>
<dbReference type="CDD" id="cd17546">
    <property type="entry name" value="REC_hyHK_CKI1_RcsC-like"/>
    <property type="match status" value="1"/>
</dbReference>
<evidence type="ECO:0000256" key="3">
    <source>
        <dbReference type="ARBA" id="ARBA00022553"/>
    </source>
</evidence>
<feature type="transmembrane region" description="Helical" evidence="8">
    <location>
        <begin position="74"/>
        <end position="99"/>
    </location>
</feature>
<dbReference type="InterPro" id="IPR005467">
    <property type="entry name" value="His_kinase_dom"/>
</dbReference>
<dbReference type="InterPro" id="IPR004358">
    <property type="entry name" value="Sig_transdc_His_kin-like_C"/>
</dbReference>
<dbReference type="CDD" id="cd00082">
    <property type="entry name" value="HisKA"/>
    <property type="match status" value="1"/>
</dbReference>
<feature type="transmembrane region" description="Helical" evidence="8">
    <location>
        <begin position="159"/>
        <end position="180"/>
    </location>
</feature>
<dbReference type="PROSITE" id="PS50110">
    <property type="entry name" value="RESPONSE_REGULATORY"/>
    <property type="match status" value="1"/>
</dbReference>
<feature type="transmembrane region" description="Helical" evidence="8">
    <location>
        <begin position="34"/>
        <end position="53"/>
    </location>
</feature>
<sequence length="579" mass="61372">MTIETGDRFGLGGAILTRRQHLPLRMVSCLVQTALLHAVFGWWGMWLWAAAYIGSQLFESWLGPRMMRNPPETAARAANMAVVLFFPSAIVFGGLAMALWVGAGVYGPALGVACIAGAMTNLIVLSRGSRIAFAASATPYGLYLLVMPLTDVGKVSSPLLTAMMIAVGLIMLNIIGAWIATEEARKAQDDATTEAQLRRAEAEAAVEAKSAYVAAISHELRTPISAILAGAAELERTANTAQGKAQARLIGGAGQMMRTLLDDLLDLAKLEVGRMEVEAVAFDLRAATNDVVRMWRVQAREKGLRLRVEGAAKLPSWVQGDPTRLRQVLNNLLSNAIKFTAEGSVTLRIQTEPAQEGVHALSLAVIDTGPGMTPEQVAKLFTPFEQLEAGTARKHGGSGLGLAISRELARLMGGDLVASSAANEGATFTVSLTLPAAEAPAPAETPDVAEARLLVVDDHVVNRQAIALVLAPLGITPQTAASGEEALARLAVEPFDLVLMDVYMPDMDGREATRQLRASAGPNRDIPVIAITASATERDWEACREAGMTGHVAKPIEPAQLYAALEEALADEAERKAAA</sequence>
<dbReference type="PROSITE" id="PS50109">
    <property type="entry name" value="HIS_KIN"/>
    <property type="match status" value="1"/>
</dbReference>
<organism evidence="11 12">
    <name type="scientific">Caulobacter mirabilis</name>
    <dbReference type="NCBI Taxonomy" id="69666"/>
    <lineage>
        <taxon>Bacteria</taxon>
        <taxon>Pseudomonadati</taxon>
        <taxon>Pseudomonadota</taxon>
        <taxon>Alphaproteobacteria</taxon>
        <taxon>Caulobacterales</taxon>
        <taxon>Caulobacteraceae</taxon>
        <taxon>Caulobacter</taxon>
    </lineage>
</organism>
<dbReference type="InterPro" id="IPR001789">
    <property type="entry name" value="Sig_transdc_resp-reg_receiver"/>
</dbReference>
<dbReference type="SMART" id="SM00387">
    <property type="entry name" value="HATPase_c"/>
    <property type="match status" value="1"/>
</dbReference>
<dbReference type="SMART" id="SM00448">
    <property type="entry name" value="REC"/>
    <property type="match status" value="1"/>
</dbReference>
<keyword evidence="8" id="KW-0812">Transmembrane</keyword>
<dbReference type="Gene3D" id="1.10.287.130">
    <property type="match status" value="1"/>
</dbReference>
<dbReference type="InterPro" id="IPR036890">
    <property type="entry name" value="HATPase_C_sf"/>
</dbReference>
<dbReference type="InterPro" id="IPR003594">
    <property type="entry name" value="HATPase_dom"/>
</dbReference>
<protein>
    <recommendedName>
        <fullName evidence="2">histidine kinase</fullName>
        <ecNumber evidence="2">2.7.13.3</ecNumber>
    </recommendedName>
</protein>
<evidence type="ECO:0000259" key="10">
    <source>
        <dbReference type="PROSITE" id="PS50110"/>
    </source>
</evidence>
<feature type="modified residue" description="4-aspartylphosphate" evidence="7">
    <location>
        <position position="501"/>
    </location>
</feature>
<dbReference type="InterPro" id="IPR003661">
    <property type="entry name" value="HisK_dim/P_dom"/>
</dbReference>
<accession>A0A2D2AT82</accession>
<dbReference type="Pfam" id="PF02518">
    <property type="entry name" value="HATPase_c"/>
    <property type="match status" value="1"/>
</dbReference>
<dbReference type="Pfam" id="PF00072">
    <property type="entry name" value="Response_reg"/>
    <property type="match status" value="1"/>
</dbReference>
<dbReference type="OrthoDB" id="7933832at2"/>
<dbReference type="PANTHER" id="PTHR43047">
    <property type="entry name" value="TWO-COMPONENT HISTIDINE PROTEIN KINASE"/>
    <property type="match status" value="1"/>
</dbReference>
<comment type="catalytic activity">
    <reaction evidence="1">
        <text>ATP + protein L-histidine = ADP + protein N-phospho-L-histidine.</text>
        <dbReference type="EC" id="2.7.13.3"/>
    </reaction>
</comment>
<evidence type="ECO:0000259" key="9">
    <source>
        <dbReference type="PROSITE" id="PS50109"/>
    </source>
</evidence>
<evidence type="ECO:0000256" key="5">
    <source>
        <dbReference type="ARBA" id="ARBA00022777"/>
    </source>
</evidence>
<evidence type="ECO:0000256" key="4">
    <source>
        <dbReference type="ARBA" id="ARBA00022679"/>
    </source>
</evidence>
<keyword evidence="8" id="KW-0472">Membrane</keyword>
<evidence type="ECO:0000256" key="1">
    <source>
        <dbReference type="ARBA" id="ARBA00000085"/>
    </source>
</evidence>
<dbReference type="EMBL" id="CP024201">
    <property type="protein sequence ID" value="ATQ41183.1"/>
    <property type="molecule type" value="Genomic_DNA"/>
</dbReference>
<name>A0A2D2AT82_9CAUL</name>
<dbReference type="SUPFAM" id="SSF55874">
    <property type="entry name" value="ATPase domain of HSP90 chaperone/DNA topoisomerase II/histidine kinase"/>
    <property type="match status" value="1"/>
</dbReference>
<dbReference type="SUPFAM" id="SSF52172">
    <property type="entry name" value="CheY-like"/>
    <property type="match status" value="1"/>
</dbReference>
<keyword evidence="4" id="KW-0808">Transferase</keyword>
<keyword evidence="6" id="KW-0902">Two-component regulatory system</keyword>
<keyword evidence="12" id="KW-1185">Reference proteome</keyword>
<dbReference type="CDD" id="cd16922">
    <property type="entry name" value="HATPase_EvgS-ArcB-TorS-like"/>
    <property type="match status" value="1"/>
</dbReference>
<dbReference type="InterPro" id="IPR036097">
    <property type="entry name" value="HisK_dim/P_sf"/>
</dbReference>
<proteinExistence type="predicted"/>
<feature type="transmembrane region" description="Helical" evidence="8">
    <location>
        <begin position="105"/>
        <end position="124"/>
    </location>
</feature>
<evidence type="ECO:0000256" key="8">
    <source>
        <dbReference type="SAM" id="Phobius"/>
    </source>
</evidence>
<dbReference type="FunFam" id="3.30.565.10:FF:000010">
    <property type="entry name" value="Sensor histidine kinase RcsC"/>
    <property type="match status" value="1"/>
</dbReference>
<dbReference type="Proteomes" id="UP000228945">
    <property type="component" value="Chromosome"/>
</dbReference>
<gene>
    <name evidence="11" type="ORF">CSW64_01530</name>
</gene>
<dbReference type="Pfam" id="PF00512">
    <property type="entry name" value="HisKA"/>
    <property type="match status" value="1"/>
</dbReference>
<reference evidence="11 12" key="1">
    <citation type="submission" date="2017-10" db="EMBL/GenBank/DDBJ databases">
        <title>Genome sequence of Caulobacter mirabilis FWC38.</title>
        <authorList>
            <person name="Fiebig A."/>
            <person name="Crosson S."/>
        </authorList>
    </citation>
    <scope>NUCLEOTIDE SEQUENCE [LARGE SCALE GENOMIC DNA]</scope>
    <source>
        <strain evidence="11 12">FWC 38</strain>
    </source>
</reference>
<dbReference type="EC" id="2.7.13.3" evidence="2"/>
<evidence type="ECO:0000313" key="11">
    <source>
        <dbReference type="EMBL" id="ATQ41183.1"/>
    </source>
</evidence>
<evidence type="ECO:0000313" key="12">
    <source>
        <dbReference type="Proteomes" id="UP000228945"/>
    </source>
</evidence>
<keyword evidence="5 11" id="KW-0418">Kinase</keyword>
<feature type="domain" description="Histidine kinase" evidence="9">
    <location>
        <begin position="215"/>
        <end position="436"/>
    </location>
</feature>
<dbReference type="SUPFAM" id="SSF47384">
    <property type="entry name" value="Homodimeric domain of signal transducing histidine kinase"/>
    <property type="match status" value="1"/>
</dbReference>
<keyword evidence="3 7" id="KW-0597">Phosphoprotein</keyword>
<feature type="domain" description="Response regulatory" evidence="10">
    <location>
        <begin position="452"/>
        <end position="569"/>
    </location>
</feature>
<evidence type="ECO:0000256" key="2">
    <source>
        <dbReference type="ARBA" id="ARBA00012438"/>
    </source>
</evidence>
<dbReference type="SMART" id="SM00388">
    <property type="entry name" value="HisKA"/>
    <property type="match status" value="1"/>
</dbReference>
<evidence type="ECO:0000256" key="7">
    <source>
        <dbReference type="PROSITE-ProRule" id="PRU00169"/>
    </source>
</evidence>
<dbReference type="AlphaFoldDB" id="A0A2D2AT82"/>
<dbReference type="PRINTS" id="PR00344">
    <property type="entry name" value="BCTRLSENSOR"/>
</dbReference>
<dbReference type="KEGG" id="cmb:CSW64_01530"/>
<dbReference type="GO" id="GO:0000155">
    <property type="term" value="F:phosphorelay sensor kinase activity"/>
    <property type="evidence" value="ECO:0007669"/>
    <property type="project" value="InterPro"/>
</dbReference>